<dbReference type="Pfam" id="PF02463">
    <property type="entry name" value="SMC_N"/>
    <property type="match status" value="1"/>
</dbReference>
<dbReference type="GO" id="GO:0005524">
    <property type="term" value="F:ATP binding"/>
    <property type="evidence" value="ECO:0007669"/>
    <property type="project" value="UniProtKB-KW"/>
</dbReference>
<evidence type="ECO:0000256" key="1">
    <source>
        <dbReference type="ARBA" id="ARBA00004123"/>
    </source>
</evidence>
<dbReference type="SUPFAM" id="SSF57997">
    <property type="entry name" value="Tropomyosin"/>
    <property type="match status" value="1"/>
</dbReference>
<dbReference type="Gene3D" id="3.30.70.1620">
    <property type="match status" value="1"/>
</dbReference>
<dbReference type="FunFam" id="1.20.1060.20:FF:000005">
    <property type="entry name" value="Structural maintenance of chromosomes 2"/>
    <property type="match status" value="1"/>
</dbReference>
<dbReference type="GO" id="GO:0030261">
    <property type="term" value="P:chromosome condensation"/>
    <property type="evidence" value="ECO:0007669"/>
    <property type="project" value="UniProtKB-KW"/>
</dbReference>
<dbReference type="GO" id="GO:0000796">
    <property type="term" value="C:condensin complex"/>
    <property type="evidence" value="ECO:0007669"/>
    <property type="project" value="UniProtKB-ARBA"/>
</dbReference>
<dbReference type="EMBL" id="HBIS01003999">
    <property type="protein sequence ID" value="CAE0609807.1"/>
    <property type="molecule type" value="Transcribed_RNA"/>
</dbReference>
<dbReference type="SMART" id="SM00968">
    <property type="entry name" value="SMC_hinge"/>
    <property type="match status" value="1"/>
</dbReference>
<feature type="coiled-coil region" evidence="14">
    <location>
        <begin position="312"/>
        <end position="377"/>
    </location>
</feature>
<keyword evidence="5" id="KW-0498">Mitosis</keyword>
<keyword evidence="7 14" id="KW-0175">Coiled coil</keyword>
<evidence type="ECO:0000256" key="9">
    <source>
        <dbReference type="ARBA" id="ARBA00023242"/>
    </source>
</evidence>
<comment type="subunit">
    <text evidence="12">Forms a heterodimer with SMC4. Component of the condensin complex, which contains the SMC2 and SMC4 heterodimer, and three non SMC subunits that probably regulate the complex: CAPH, CAPD2 and CAPG.</text>
</comment>
<sequence>MYIEEISIDGFKSYAKRVVVPSFDPYFNAITGLNGSGKSNILDSICFVLGITNLSQVRASNLQELVYKQGQAGVTKATVSITFNNSDRETSPVGYEHCEQITVTRQVVIGGRNKYLINGHVAQPSRVQNLFHSVQLNVNNPHFLIMQGRITKVLNMKPMEILSMLEEAAGTRMYETKKEGALKTLAKKEAKVEEIDSVLQQEILPALEKLRKERAAYMEWATSNSEIDQLKRFIIAFEYSELKKIAQGCGTDEMKSELSAVNEEEQEVKANISEKASEMKELEKEREREMTGELRALSDEVDRMSIKYVAAVSNYENQAETLKSEAGSLEKLKTSVEEVQKAAASKGEESAKLEKSLELERKEIEAKEHAVKAAECELAGAIAGDGRDESNRSMAERLADAQTAEKTSVSEAEQAELKIKHCSKEIRAAKKSLSSKEEELKMLKTQLEKEQATVTSLQDRMSSLDFDAKKKEMLEAALNKATSAASVAQDKVDELQSSLANVDFRYADPEKGFDRSRVKGVVAKLVRVKDPATTTALEVAAGGKLYNVVVDNEITAKSLLNKGKLRNRVTIIPLNKINDRMCSPSVQDSAKEISGQKASLALSLVGYEEELSAAMKYVFGNTFVCKDSDSAKAVAFNKEVYTSCVTLDGDLFNPAGTLTGGSRSATSSVLTRLHKLTEAEEELHRCHADVQTAKAELKNLESSSKEFNKLSKELELKRHALSLLEAKAKDSVAQQLADSLANLEKELEAAISQKAEALDKQKAAKDSAKKLEKDIKEFSSKRDQIIKASKKKLGTAKQNLAAAREAIKGHEGRVKELAFEREAAEKETRDLEHQIASAEAAHLTLQQEVKKLLEVQEDLRSQFDSLQAELDTKKAKVKVCDRESAALAEEKDQLEKKLHELGLRRKSIVHSLSKAEKEVQDAANKLTMLQKENEWIVHEEHLFGQEGSAYDWSTQDPRATRKRYDKLLEQQENSGKKVNKKAMGMFDKAEAEYKDLAEKKRIVMKDKEKIQAVIAELDEKKKEALYATWTKVNKDFGSIFSMLLPGTNAKLEPEEGRSFLDGLEVRVAFGTVWKQSLTELSGGQRSLLALSLILSLLLFKPAPLYILDEVDAALDLSHTQNIGRMIKTHFPYSQFIVVSLKDGMFNNANVIFRTKFVDGVSTVTRTVPQLKDRQKPHDAAEDGIKRKRGVLKENVIPTNLS</sequence>
<organism evidence="16">
    <name type="scientific">Picocystis salinarum</name>
    <dbReference type="NCBI Taxonomy" id="88271"/>
    <lineage>
        <taxon>Eukaryota</taxon>
        <taxon>Viridiplantae</taxon>
        <taxon>Chlorophyta</taxon>
        <taxon>Picocystophyceae</taxon>
        <taxon>Picocystales</taxon>
        <taxon>Picocystaceae</taxon>
        <taxon>Picocystis</taxon>
    </lineage>
</organism>
<dbReference type="AlphaFoldDB" id="A0A7S3UEN9"/>
<dbReference type="InterPro" id="IPR036277">
    <property type="entry name" value="SMC_hinge_sf"/>
</dbReference>
<keyword evidence="3" id="KW-0132">Cell division</keyword>
<dbReference type="SUPFAM" id="SSF52540">
    <property type="entry name" value="P-loop containing nucleoside triphosphate hydrolases"/>
    <property type="match status" value="1"/>
</dbReference>
<evidence type="ECO:0000256" key="8">
    <source>
        <dbReference type="ARBA" id="ARBA00023067"/>
    </source>
</evidence>
<evidence type="ECO:0000256" key="6">
    <source>
        <dbReference type="ARBA" id="ARBA00022840"/>
    </source>
</evidence>
<dbReference type="Gene3D" id="1.20.1060.20">
    <property type="match status" value="1"/>
</dbReference>
<keyword evidence="9 13" id="KW-0539">Nucleus</keyword>
<protein>
    <recommendedName>
        <fullName evidence="13">Structural maintenance of chromosomes protein</fullName>
    </recommendedName>
</protein>
<evidence type="ECO:0000256" key="13">
    <source>
        <dbReference type="PIRNR" id="PIRNR005719"/>
    </source>
</evidence>
<dbReference type="GO" id="GO:0000280">
    <property type="term" value="P:nuclear division"/>
    <property type="evidence" value="ECO:0007669"/>
    <property type="project" value="UniProtKB-ARBA"/>
</dbReference>
<accession>A0A7S3UEN9</accession>
<evidence type="ECO:0000256" key="14">
    <source>
        <dbReference type="SAM" id="Coils"/>
    </source>
</evidence>
<gene>
    <name evidence="16" type="ORF">PSAL00342_LOCUS3626</name>
</gene>
<dbReference type="FunFam" id="3.40.50.300:FF:000278">
    <property type="entry name" value="Structural maintenance of chromosomes 2"/>
    <property type="match status" value="1"/>
</dbReference>
<name>A0A7S3UEN9_9CHLO</name>
<evidence type="ECO:0000256" key="7">
    <source>
        <dbReference type="ARBA" id="ARBA00023054"/>
    </source>
</evidence>
<feature type="domain" description="SMC hinge" evidence="15">
    <location>
        <begin position="516"/>
        <end position="635"/>
    </location>
</feature>
<dbReference type="GO" id="GO:0000793">
    <property type="term" value="C:condensed chromosome"/>
    <property type="evidence" value="ECO:0007669"/>
    <property type="project" value="UniProtKB-ARBA"/>
</dbReference>
<dbReference type="InterPro" id="IPR027120">
    <property type="entry name" value="Smc2_ABC"/>
</dbReference>
<evidence type="ECO:0000256" key="5">
    <source>
        <dbReference type="ARBA" id="ARBA00022776"/>
    </source>
</evidence>
<dbReference type="InterPro" id="IPR010935">
    <property type="entry name" value="SMC_hinge"/>
</dbReference>
<evidence type="ECO:0000259" key="15">
    <source>
        <dbReference type="SMART" id="SM00968"/>
    </source>
</evidence>
<comment type="similarity">
    <text evidence="2">Belongs to the SMC family. SMC2 subfamily.</text>
</comment>
<dbReference type="SUPFAM" id="SSF75553">
    <property type="entry name" value="Smc hinge domain"/>
    <property type="match status" value="1"/>
</dbReference>
<keyword evidence="6" id="KW-0067">ATP-binding</keyword>
<dbReference type="CDD" id="cd03273">
    <property type="entry name" value="ABC_SMC2_euk"/>
    <property type="match status" value="1"/>
</dbReference>
<feature type="coiled-coil region" evidence="14">
    <location>
        <begin position="676"/>
        <end position="932"/>
    </location>
</feature>
<dbReference type="PIRSF" id="PIRSF005719">
    <property type="entry name" value="SMC"/>
    <property type="match status" value="1"/>
</dbReference>
<keyword evidence="8" id="KW-0226">DNA condensation</keyword>
<dbReference type="GO" id="GO:0031981">
    <property type="term" value="C:nuclear lumen"/>
    <property type="evidence" value="ECO:0007669"/>
    <property type="project" value="UniProtKB-ARBA"/>
</dbReference>
<keyword evidence="10" id="KW-0131">Cell cycle</keyword>
<dbReference type="GO" id="GO:0098813">
    <property type="term" value="P:nuclear chromosome segregation"/>
    <property type="evidence" value="ECO:0007669"/>
    <property type="project" value="UniProtKB-ARBA"/>
</dbReference>
<evidence type="ECO:0000256" key="10">
    <source>
        <dbReference type="ARBA" id="ARBA00023306"/>
    </source>
</evidence>
<dbReference type="FunFam" id="3.40.50.300:FF:000385">
    <property type="entry name" value="Structural maintenance of chromosomes 2"/>
    <property type="match status" value="1"/>
</dbReference>
<evidence type="ECO:0000256" key="2">
    <source>
        <dbReference type="ARBA" id="ARBA00005231"/>
    </source>
</evidence>
<dbReference type="GO" id="GO:0016887">
    <property type="term" value="F:ATP hydrolysis activity"/>
    <property type="evidence" value="ECO:0007669"/>
    <property type="project" value="InterPro"/>
</dbReference>
<reference evidence="16" key="1">
    <citation type="submission" date="2021-01" db="EMBL/GenBank/DDBJ databases">
        <authorList>
            <person name="Corre E."/>
            <person name="Pelletier E."/>
            <person name="Niang G."/>
            <person name="Scheremetjew M."/>
            <person name="Finn R."/>
            <person name="Kale V."/>
            <person name="Holt S."/>
            <person name="Cochrane G."/>
            <person name="Meng A."/>
            <person name="Brown T."/>
            <person name="Cohen L."/>
        </authorList>
    </citation>
    <scope>NUCLEOTIDE SEQUENCE</scope>
    <source>
        <strain evidence="16">CCMP1897</strain>
    </source>
</reference>
<feature type="coiled-coil region" evidence="14">
    <location>
        <begin position="251"/>
        <end position="285"/>
    </location>
</feature>
<dbReference type="InterPro" id="IPR027417">
    <property type="entry name" value="P-loop_NTPase"/>
</dbReference>
<feature type="coiled-coil region" evidence="14">
    <location>
        <begin position="979"/>
        <end position="1023"/>
    </location>
</feature>
<dbReference type="GO" id="GO:0051301">
    <property type="term" value="P:cell division"/>
    <property type="evidence" value="ECO:0007669"/>
    <property type="project" value="UniProtKB-KW"/>
</dbReference>
<evidence type="ECO:0000256" key="12">
    <source>
        <dbReference type="ARBA" id="ARBA00062012"/>
    </source>
</evidence>
<dbReference type="Pfam" id="PF06470">
    <property type="entry name" value="SMC_hinge"/>
    <property type="match status" value="1"/>
</dbReference>
<evidence type="ECO:0000256" key="4">
    <source>
        <dbReference type="ARBA" id="ARBA00022741"/>
    </source>
</evidence>
<feature type="coiled-coil region" evidence="14">
    <location>
        <begin position="412"/>
        <end position="498"/>
    </location>
</feature>
<proteinExistence type="inferred from homology"/>
<comment type="function">
    <text evidence="11">Central component of the condensin complex, a complex required for conversion of interphase chromatin into mitotic-like condense chromosomes. The condensin complex probably introduces positive supercoils into relaxed DNA in the presence of type I topoisomerases and converts nicked DNA into positive knotted forms in the presence of type II topoisomerases. Also involved in chromosome segregation in meiosis.</text>
</comment>
<dbReference type="InterPro" id="IPR003395">
    <property type="entry name" value="RecF/RecN/SMC_N"/>
</dbReference>
<dbReference type="InterPro" id="IPR024704">
    <property type="entry name" value="SMC"/>
</dbReference>
<dbReference type="Gene3D" id="3.40.50.300">
    <property type="entry name" value="P-loop containing nucleotide triphosphate hydrolases"/>
    <property type="match status" value="2"/>
</dbReference>
<evidence type="ECO:0000256" key="3">
    <source>
        <dbReference type="ARBA" id="ARBA00022618"/>
    </source>
</evidence>
<dbReference type="PANTHER" id="PTHR43977">
    <property type="entry name" value="STRUCTURAL MAINTENANCE OF CHROMOSOMES PROTEIN 3"/>
    <property type="match status" value="1"/>
</dbReference>
<evidence type="ECO:0000256" key="11">
    <source>
        <dbReference type="ARBA" id="ARBA00058390"/>
    </source>
</evidence>
<comment type="subcellular location">
    <subcellularLocation>
        <location evidence="1 13">Nucleus</location>
    </subcellularLocation>
</comment>
<keyword evidence="4" id="KW-0547">Nucleotide-binding</keyword>
<evidence type="ECO:0000313" key="16">
    <source>
        <dbReference type="EMBL" id="CAE0609807.1"/>
    </source>
</evidence>